<dbReference type="EMBL" id="JAADYS010003355">
    <property type="protein sequence ID" value="KAF4448001.1"/>
    <property type="molecule type" value="Genomic_DNA"/>
</dbReference>
<dbReference type="Proteomes" id="UP000554235">
    <property type="component" value="Unassembled WGS sequence"/>
</dbReference>
<reference evidence="1 2" key="1">
    <citation type="submission" date="2020-01" db="EMBL/GenBank/DDBJ databases">
        <title>Identification and distribution of gene clusters putatively required for synthesis of sphingolipid metabolism inhibitors in phylogenetically diverse species of the filamentous fungus Fusarium.</title>
        <authorList>
            <person name="Kim H.-S."/>
            <person name="Busman M."/>
            <person name="Brown D.W."/>
            <person name="Divon H."/>
            <person name="Uhlig S."/>
            <person name="Proctor R.H."/>
        </authorList>
    </citation>
    <scope>NUCLEOTIDE SEQUENCE [LARGE SCALE GENOMIC DNA]</scope>
    <source>
        <strain evidence="1 2">NRRL 20459</strain>
    </source>
</reference>
<accession>A0A8H4KDS8</accession>
<protein>
    <submittedName>
        <fullName evidence="1">Uncharacterized protein</fullName>
    </submittedName>
</protein>
<feature type="non-terminal residue" evidence="1">
    <location>
        <position position="175"/>
    </location>
</feature>
<proteinExistence type="predicted"/>
<gene>
    <name evidence="1" type="ORF">FALBO_16868</name>
</gene>
<dbReference type="OrthoDB" id="5102280at2759"/>
<evidence type="ECO:0000313" key="1">
    <source>
        <dbReference type="EMBL" id="KAF4448001.1"/>
    </source>
</evidence>
<comment type="caution">
    <text evidence="1">The sequence shown here is derived from an EMBL/GenBank/DDBJ whole genome shotgun (WGS) entry which is preliminary data.</text>
</comment>
<keyword evidence="2" id="KW-1185">Reference proteome</keyword>
<name>A0A8H4KDS8_9HYPO</name>
<dbReference type="AlphaFoldDB" id="A0A8H4KDS8"/>
<evidence type="ECO:0000313" key="2">
    <source>
        <dbReference type="Proteomes" id="UP000554235"/>
    </source>
</evidence>
<organism evidence="1 2">
    <name type="scientific">Fusarium albosuccineum</name>
    <dbReference type="NCBI Taxonomy" id="1237068"/>
    <lineage>
        <taxon>Eukaryota</taxon>
        <taxon>Fungi</taxon>
        <taxon>Dikarya</taxon>
        <taxon>Ascomycota</taxon>
        <taxon>Pezizomycotina</taxon>
        <taxon>Sordariomycetes</taxon>
        <taxon>Hypocreomycetidae</taxon>
        <taxon>Hypocreales</taxon>
        <taxon>Nectriaceae</taxon>
        <taxon>Fusarium</taxon>
        <taxon>Fusarium decemcellulare species complex</taxon>
    </lineage>
</organism>
<sequence>MVAKIYIGLTIASHGGYTRITTHKREANRSNGQSRGLHYAFTRQSGVITNYYVVGTWTNHYVMDSCQETQDLERWLPIFLEGLLIIYLGTYHCDYKPQTESLQSTFSSPSYVLADQLRLELALPDLHALSLNRAWPLMQGVNGGMVKARQCVNPNCKRPNSNTLGDSLFPEFIST</sequence>